<keyword evidence="3" id="KW-1185">Reference proteome</keyword>
<feature type="compositionally biased region" description="Low complexity" evidence="1">
    <location>
        <begin position="59"/>
        <end position="75"/>
    </location>
</feature>
<dbReference type="AlphaFoldDB" id="A0A3P7LM45"/>
<evidence type="ECO:0000313" key="2">
    <source>
        <dbReference type="EMBL" id="VDN12747.1"/>
    </source>
</evidence>
<name>A0A3P7LM45_DIBLA</name>
<feature type="region of interest" description="Disordered" evidence="1">
    <location>
        <begin position="106"/>
        <end position="133"/>
    </location>
</feature>
<protein>
    <submittedName>
        <fullName evidence="2">Uncharacterized protein</fullName>
    </submittedName>
</protein>
<feature type="compositionally biased region" description="Basic residues" evidence="1">
    <location>
        <begin position="107"/>
        <end position="122"/>
    </location>
</feature>
<sequence>MAKLVSDRVLPLFSELSDVITRLSFIDVLKFHPRNAPRPGLPASGSGDESVEPDDAGPHHQSSSSASSPPTAASTSHQDLFASFADDPVLTSIVDDIHAIASTSSRVARRLTKKKKKKRRTTKTPTRGEKSKSRVVVGAGILKKRLLVGKKIKKKKSVARLKRKNLKLTGTQKRVRKAVTQLASPTSSLQSTPRPPANRHSAHHSEGSLPPLSILGAGKFCGAYPIAFVLFSYCEGCWDCLLIIALGLETYFLWTSLPCTAVISLVYSNTHDWFHSSSVLIDDNLPDSRDRAVKPTGGQSVITLQLQHPKHAGQRGQLCLPGKAALRPTPLVVVVIV</sequence>
<reference evidence="2 3" key="1">
    <citation type="submission" date="2018-11" db="EMBL/GenBank/DDBJ databases">
        <authorList>
            <consortium name="Pathogen Informatics"/>
        </authorList>
    </citation>
    <scope>NUCLEOTIDE SEQUENCE [LARGE SCALE GENOMIC DNA]</scope>
</reference>
<gene>
    <name evidence="2" type="ORF">DILT_LOCUS8578</name>
</gene>
<dbReference type="EMBL" id="UYRU01054640">
    <property type="protein sequence ID" value="VDN12747.1"/>
    <property type="molecule type" value="Genomic_DNA"/>
</dbReference>
<feature type="region of interest" description="Disordered" evidence="1">
    <location>
        <begin position="180"/>
        <end position="206"/>
    </location>
</feature>
<feature type="compositionally biased region" description="Polar residues" evidence="1">
    <location>
        <begin position="181"/>
        <end position="192"/>
    </location>
</feature>
<proteinExistence type="predicted"/>
<dbReference type="Proteomes" id="UP000281553">
    <property type="component" value="Unassembled WGS sequence"/>
</dbReference>
<dbReference type="OrthoDB" id="365379at2759"/>
<evidence type="ECO:0000256" key="1">
    <source>
        <dbReference type="SAM" id="MobiDB-lite"/>
    </source>
</evidence>
<accession>A0A3P7LM45</accession>
<organism evidence="2 3">
    <name type="scientific">Dibothriocephalus latus</name>
    <name type="common">Fish tapeworm</name>
    <name type="synonym">Diphyllobothrium latum</name>
    <dbReference type="NCBI Taxonomy" id="60516"/>
    <lineage>
        <taxon>Eukaryota</taxon>
        <taxon>Metazoa</taxon>
        <taxon>Spiralia</taxon>
        <taxon>Lophotrochozoa</taxon>
        <taxon>Platyhelminthes</taxon>
        <taxon>Cestoda</taxon>
        <taxon>Eucestoda</taxon>
        <taxon>Diphyllobothriidea</taxon>
        <taxon>Diphyllobothriidae</taxon>
        <taxon>Dibothriocephalus</taxon>
    </lineage>
</organism>
<feature type="region of interest" description="Disordered" evidence="1">
    <location>
        <begin position="34"/>
        <end position="75"/>
    </location>
</feature>
<evidence type="ECO:0000313" key="3">
    <source>
        <dbReference type="Proteomes" id="UP000281553"/>
    </source>
</evidence>